<evidence type="ECO:0000313" key="4">
    <source>
        <dbReference type="Proteomes" id="UP000182740"/>
    </source>
</evidence>
<dbReference type="EMBL" id="FPJG01000006">
    <property type="protein sequence ID" value="SFW84337.1"/>
    <property type="molecule type" value="Genomic_DNA"/>
</dbReference>
<name>A0A1K1SJ14_9PSEU</name>
<gene>
    <name evidence="3" type="ORF">SAMN04489730_5841</name>
</gene>
<dbReference type="Gene3D" id="3.40.605.10">
    <property type="entry name" value="Aldehyde Dehydrogenase, Chain A, domain 1"/>
    <property type="match status" value="1"/>
</dbReference>
<dbReference type="SUPFAM" id="SSF53720">
    <property type="entry name" value="ALDH-like"/>
    <property type="match status" value="1"/>
</dbReference>
<dbReference type="InterPro" id="IPR016161">
    <property type="entry name" value="Ald_DH/histidinol_DH"/>
</dbReference>
<keyword evidence="1" id="KW-0560">Oxidoreductase</keyword>
<dbReference type="PANTHER" id="PTHR11699">
    <property type="entry name" value="ALDEHYDE DEHYDROGENASE-RELATED"/>
    <property type="match status" value="1"/>
</dbReference>
<dbReference type="OrthoDB" id="6882680at2"/>
<accession>A0A1K1SJ14</accession>
<dbReference type="Pfam" id="PF00171">
    <property type="entry name" value="Aldedh"/>
    <property type="match status" value="1"/>
</dbReference>
<dbReference type="CDD" id="cd07078">
    <property type="entry name" value="ALDH"/>
    <property type="match status" value="1"/>
</dbReference>
<dbReference type="InterPro" id="IPR016160">
    <property type="entry name" value="Ald_DH_CS_CYS"/>
</dbReference>
<dbReference type="Gene3D" id="3.40.309.10">
    <property type="entry name" value="Aldehyde Dehydrogenase, Chain A, domain 2"/>
    <property type="match status" value="1"/>
</dbReference>
<dbReference type="RefSeq" id="WP_072479270.1">
    <property type="nucleotide sequence ID" value="NZ_FPJG01000006.1"/>
</dbReference>
<dbReference type="STRING" id="546364.SAMN04489730_5841"/>
<feature type="domain" description="Aldehyde dehydrogenase" evidence="2">
    <location>
        <begin position="4"/>
        <end position="443"/>
    </location>
</feature>
<organism evidence="3 4">
    <name type="scientific">Amycolatopsis australiensis</name>
    <dbReference type="NCBI Taxonomy" id="546364"/>
    <lineage>
        <taxon>Bacteria</taxon>
        <taxon>Bacillati</taxon>
        <taxon>Actinomycetota</taxon>
        <taxon>Actinomycetes</taxon>
        <taxon>Pseudonocardiales</taxon>
        <taxon>Pseudonocardiaceae</taxon>
        <taxon>Amycolatopsis</taxon>
    </lineage>
</organism>
<dbReference type="PROSITE" id="PS00070">
    <property type="entry name" value="ALDEHYDE_DEHYDR_CYS"/>
    <property type="match status" value="1"/>
</dbReference>
<protein>
    <submittedName>
        <fullName evidence="3">Acyl-CoA reductase</fullName>
    </submittedName>
</protein>
<evidence type="ECO:0000259" key="2">
    <source>
        <dbReference type="Pfam" id="PF00171"/>
    </source>
</evidence>
<dbReference type="InterPro" id="IPR016162">
    <property type="entry name" value="Ald_DH_N"/>
</dbReference>
<keyword evidence="4" id="KW-1185">Reference proteome</keyword>
<dbReference type="GO" id="GO:0016620">
    <property type="term" value="F:oxidoreductase activity, acting on the aldehyde or oxo group of donors, NAD or NADP as acceptor"/>
    <property type="evidence" value="ECO:0007669"/>
    <property type="project" value="InterPro"/>
</dbReference>
<proteinExistence type="predicted"/>
<evidence type="ECO:0000313" key="3">
    <source>
        <dbReference type="EMBL" id="SFW84337.1"/>
    </source>
</evidence>
<reference evidence="4" key="1">
    <citation type="submission" date="2016-11" db="EMBL/GenBank/DDBJ databases">
        <authorList>
            <person name="Varghese N."/>
            <person name="Submissions S."/>
        </authorList>
    </citation>
    <scope>NUCLEOTIDE SEQUENCE [LARGE SCALE GENOMIC DNA]</scope>
    <source>
        <strain evidence="4">DSM 44671</strain>
    </source>
</reference>
<dbReference type="InterPro" id="IPR015590">
    <property type="entry name" value="Aldehyde_DH_dom"/>
</dbReference>
<evidence type="ECO:0000256" key="1">
    <source>
        <dbReference type="ARBA" id="ARBA00023002"/>
    </source>
</evidence>
<sequence>MTAGTIEIRNPADGSVVGSVPAAGEDEIDAALALANRTRRGWARTPAAERGALLHEAAARLRAHADELAKANEAETGRPRDEAREGVLAGAGTLDQYAELGPVHRGRSLHGDPGATDLMVPEPRGVVVALTPWNDPVAVACGLLGAALVTGNTVVHKPSERAPHTGQLLGEVLGGVFPGGVLQTLPGDGGVGAILAMRADVDVIAHVGSTATGRSIAASAAATGAKTLLENGGNDPLVVDADVDPEWAAGQAALGAFANSGQICVAVERIYVCEAVAEPFLTALVKEAESRTLAPLVDRRHREHVHGHVTDAVDRGARLLTGGAVPDGPGAHYPATVLTDCTPGLRVMTEETFGPVAPVQVVPGFEEALAEAAKGDYGLAATVLTASMKNAQRAWRELPAGTVKVNNVFGGAPGGAAHPRGRSGNGYGYGPELLDEMTQTKLVHVAPPG</sequence>
<dbReference type="AlphaFoldDB" id="A0A1K1SJ14"/>
<dbReference type="InterPro" id="IPR016163">
    <property type="entry name" value="Ald_DH_C"/>
</dbReference>
<dbReference type="Proteomes" id="UP000182740">
    <property type="component" value="Unassembled WGS sequence"/>
</dbReference>